<accession>A0ABY2VAK4</accession>
<dbReference type="Proteomes" id="UP000310095">
    <property type="component" value="Unassembled WGS sequence"/>
</dbReference>
<organism evidence="1 2">
    <name type="scientific">Pseudomonas protegens</name>
    <dbReference type="NCBI Taxonomy" id="380021"/>
    <lineage>
        <taxon>Bacteria</taxon>
        <taxon>Pseudomonadati</taxon>
        <taxon>Pseudomonadota</taxon>
        <taxon>Gammaproteobacteria</taxon>
        <taxon>Pseudomonadales</taxon>
        <taxon>Pseudomonadaceae</taxon>
        <taxon>Pseudomonas</taxon>
    </lineage>
</organism>
<sequence>MRRIVCRRFGVSICLRAGAPGCKNDRGIAESVKRRQRAGRRAWVASVLCPGLAPEFAPLVDASPD</sequence>
<comment type="caution">
    <text evidence="1">The sequence shown here is derived from an EMBL/GenBank/DDBJ whole genome shotgun (WGS) entry which is preliminary data.</text>
</comment>
<gene>
    <name evidence="1" type="ORF">FEF10_24165</name>
</gene>
<protein>
    <submittedName>
        <fullName evidence="1">Uncharacterized protein</fullName>
    </submittedName>
</protein>
<evidence type="ECO:0000313" key="1">
    <source>
        <dbReference type="EMBL" id="TMM61037.1"/>
    </source>
</evidence>
<reference evidence="1 2" key="1">
    <citation type="submission" date="2019-05" db="EMBL/GenBank/DDBJ databases">
        <title>Identification and Biocontrol Activity Analysis of Biocontrol Strain PF-1 Based on Genome-wide Data.</title>
        <authorList>
            <person name="Qi J."/>
        </authorList>
    </citation>
    <scope>NUCLEOTIDE SEQUENCE [LARGE SCALE GENOMIC DNA]</scope>
    <source>
        <strain evidence="1 2">PF-1</strain>
    </source>
</reference>
<keyword evidence="2" id="KW-1185">Reference proteome</keyword>
<dbReference type="EMBL" id="VAVY01000004">
    <property type="protein sequence ID" value="TMM61037.1"/>
    <property type="molecule type" value="Genomic_DNA"/>
</dbReference>
<evidence type="ECO:0000313" key="2">
    <source>
        <dbReference type="Proteomes" id="UP000310095"/>
    </source>
</evidence>
<name>A0ABY2VAK4_9PSED</name>
<proteinExistence type="predicted"/>